<evidence type="ECO:0000313" key="4">
    <source>
        <dbReference type="Proteomes" id="UP000294853"/>
    </source>
</evidence>
<dbReference type="KEGG" id="nsn:EXE58_11150"/>
<evidence type="ECO:0000259" key="2">
    <source>
        <dbReference type="PROSITE" id="PS50056"/>
    </source>
</evidence>
<dbReference type="PROSITE" id="PS50056">
    <property type="entry name" value="TYR_PHOSPHATASE_2"/>
    <property type="match status" value="1"/>
</dbReference>
<accession>A0A4P7IH18</accession>
<dbReference type="InterPro" id="IPR000387">
    <property type="entry name" value="Tyr_Pase_dom"/>
</dbReference>
<proteinExistence type="inferred from homology"/>
<sequence>MSSDALPHPDRVHRLEGALNLRDLGGLVGSDGRRVRRGRMFRSEYPGFADLADGAAVRSLGLRTVVDLRRGTEMSFECVPWAEHGVDHHRFPLSAGGESSWRARYHAYLTSRPDTVVEAVRLVTTAAAHPVLFHCAAGKDRTGVVAALVLLVLGVSEEEVVADYVLTETSLDLVLERLASAGPYAEMLAGSSLDDQLPRARNMQGLIDWLAERGGAREWLQANGLSHGHLETFREQVLER</sequence>
<organism evidence="3 4">
    <name type="scientific">Nocardioides seonyuensis</name>
    <dbReference type="NCBI Taxonomy" id="2518371"/>
    <lineage>
        <taxon>Bacteria</taxon>
        <taxon>Bacillati</taxon>
        <taxon>Actinomycetota</taxon>
        <taxon>Actinomycetes</taxon>
        <taxon>Propionibacteriales</taxon>
        <taxon>Nocardioidaceae</taxon>
        <taxon>Nocardioides</taxon>
    </lineage>
</organism>
<feature type="domain" description="Tyrosine specific protein phosphatases" evidence="2">
    <location>
        <begin position="114"/>
        <end position="161"/>
    </location>
</feature>
<keyword evidence="4" id="KW-1185">Reference proteome</keyword>
<dbReference type="InterPro" id="IPR029021">
    <property type="entry name" value="Prot-tyrosine_phosphatase-like"/>
</dbReference>
<protein>
    <submittedName>
        <fullName evidence="3">Tyrosine-protein phosphatase</fullName>
    </submittedName>
</protein>
<dbReference type="SUPFAM" id="SSF52799">
    <property type="entry name" value="(Phosphotyrosine protein) phosphatases II"/>
    <property type="match status" value="1"/>
</dbReference>
<dbReference type="PANTHER" id="PTHR31126">
    <property type="entry name" value="TYROSINE-PROTEIN PHOSPHATASE"/>
    <property type="match status" value="1"/>
</dbReference>
<dbReference type="PROSITE" id="PS00383">
    <property type="entry name" value="TYR_PHOSPHATASE_1"/>
    <property type="match status" value="1"/>
</dbReference>
<dbReference type="Proteomes" id="UP000294853">
    <property type="component" value="Chromosome"/>
</dbReference>
<dbReference type="InterPro" id="IPR026893">
    <property type="entry name" value="Tyr/Ser_Pase_IphP-type"/>
</dbReference>
<dbReference type="Pfam" id="PF13350">
    <property type="entry name" value="Y_phosphatase3"/>
    <property type="match status" value="1"/>
</dbReference>
<dbReference type="OrthoDB" id="1188001at2"/>
<comment type="similarity">
    <text evidence="1">Belongs to the protein-tyrosine phosphatase family.</text>
</comment>
<dbReference type="EMBL" id="CP038436">
    <property type="protein sequence ID" value="QBX55963.1"/>
    <property type="molecule type" value="Genomic_DNA"/>
</dbReference>
<dbReference type="AlphaFoldDB" id="A0A4P7IH18"/>
<gene>
    <name evidence="3" type="ORF">EXE58_11150</name>
</gene>
<dbReference type="Gene3D" id="3.90.190.10">
    <property type="entry name" value="Protein tyrosine phosphatase superfamily"/>
    <property type="match status" value="1"/>
</dbReference>
<evidence type="ECO:0000313" key="3">
    <source>
        <dbReference type="EMBL" id="QBX55963.1"/>
    </source>
</evidence>
<dbReference type="InterPro" id="IPR016130">
    <property type="entry name" value="Tyr_Pase_AS"/>
</dbReference>
<evidence type="ECO:0000256" key="1">
    <source>
        <dbReference type="ARBA" id="ARBA00009580"/>
    </source>
</evidence>
<dbReference type="PANTHER" id="PTHR31126:SF1">
    <property type="entry name" value="TYROSINE SPECIFIC PROTEIN PHOSPHATASES DOMAIN-CONTAINING PROTEIN"/>
    <property type="match status" value="1"/>
</dbReference>
<dbReference type="RefSeq" id="WP_135267954.1">
    <property type="nucleotide sequence ID" value="NZ_CP038436.1"/>
</dbReference>
<reference evidence="3 4" key="1">
    <citation type="submission" date="2019-03" db="EMBL/GenBank/DDBJ databases">
        <title>Three New Species of Nocardioides, Nocardioides euryhalodurans sp. nov., Nocardioides seonyuensis sp. nov. and Nocardioides eburneoflavus sp. nov. Iolated from Soil.</title>
        <authorList>
            <person name="Roh S.G."/>
            <person name="Lee C."/>
            <person name="Kim M.-K."/>
            <person name="Kim S.B."/>
        </authorList>
    </citation>
    <scope>NUCLEOTIDE SEQUENCE [LARGE SCALE GENOMIC DNA]</scope>
    <source>
        <strain evidence="3 4">MMS17-SY207-3</strain>
    </source>
</reference>
<name>A0A4P7IH18_9ACTN</name>
<dbReference type="GO" id="GO:0004721">
    <property type="term" value="F:phosphoprotein phosphatase activity"/>
    <property type="evidence" value="ECO:0007669"/>
    <property type="project" value="InterPro"/>
</dbReference>